<dbReference type="InterPro" id="IPR018259">
    <property type="entry name" value="Ribosomal_eL21_CS"/>
</dbReference>
<reference evidence="6" key="1">
    <citation type="journal article" date="2021" name="Sci. Adv.">
        <title>The American lobster genome reveals insights on longevity, neural, and immune adaptations.</title>
        <authorList>
            <person name="Polinski J.M."/>
            <person name="Zimin A.V."/>
            <person name="Clark K.F."/>
            <person name="Kohn A.B."/>
            <person name="Sadowski N."/>
            <person name="Timp W."/>
            <person name="Ptitsyn A."/>
            <person name="Khanna P."/>
            <person name="Romanova D.Y."/>
            <person name="Williams P."/>
            <person name="Greenwood S.J."/>
            <person name="Moroz L.L."/>
            <person name="Walt D.R."/>
            <person name="Bodnar A.G."/>
        </authorList>
    </citation>
    <scope>NUCLEOTIDE SEQUENCE</scope>
    <source>
        <strain evidence="6">GMGI-L3</strain>
    </source>
</reference>
<dbReference type="FunFam" id="6.10.250.3260:FF:000001">
    <property type="entry name" value="60S ribosomal protein L21"/>
    <property type="match status" value="1"/>
</dbReference>
<keyword evidence="2 6" id="KW-0689">Ribosomal protein</keyword>
<dbReference type="AlphaFoldDB" id="A0A8J5MZP8"/>
<sequence>MTNPKGLRRGTRNMFARPFKKNGVEHLSTFLRVYKVGDIVDLKGNGAFQKGLIHKCYHGKTGRVFNVTQHAVGVIVNKRVKGKILAKRLNVRVEHLSHSRCREDFKKRVKENDRIKHEAKSKGIKAVCKRQPAQPRPAHKVNISENTPEFLTPLPYEFIA</sequence>
<dbReference type="PANTHER" id="PTHR20981">
    <property type="entry name" value="60S RIBOSOMAL PROTEIN L21"/>
    <property type="match status" value="1"/>
</dbReference>
<dbReference type="GO" id="GO:0005840">
    <property type="term" value="C:ribosome"/>
    <property type="evidence" value="ECO:0007669"/>
    <property type="project" value="UniProtKB-KW"/>
</dbReference>
<comment type="similarity">
    <text evidence="1">Belongs to the eukaryotic ribosomal protein eL21 family.</text>
</comment>
<gene>
    <name evidence="6" type="primary">Rpl21-L</name>
    <name evidence="6" type="ORF">Hamer_G019763</name>
</gene>
<dbReference type="FunFam" id="2.30.30.70:FF:000001">
    <property type="entry name" value="60S ribosomal protein L21"/>
    <property type="match status" value="1"/>
</dbReference>
<evidence type="ECO:0000256" key="5">
    <source>
        <dbReference type="ARBA" id="ARBA00035327"/>
    </source>
</evidence>
<keyword evidence="3" id="KW-0687">Ribonucleoprotein</keyword>
<comment type="caution">
    <text evidence="6">The sequence shown here is derived from an EMBL/GenBank/DDBJ whole genome shotgun (WGS) entry which is preliminary data.</text>
</comment>
<dbReference type="PROSITE" id="PS01171">
    <property type="entry name" value="RIBOSOMAL_L21E"/>
    <property type="match status" value="1"/>
</dbReference>
<dbReference type="GO" id="GO:1990904">
    <property type="term" value="C:ribonucleoprotein complex"/>
    <property type="evidence" value="ECO:0007669"/>
    <property type="project" value="UniProtKB-KW"/>
</dbReference>
<protein>
    <recommendedName>
        <fullName evidence="4">Large ribosomal subunit protein eL21</fullName>
    </recommendedName>
    <alternativeName>
        <fullName evidence="5">60S ribosomal protein L21</fullName>
    </alternativeName>
</protein>
<evidence type="ECO:0000256" key="4">
    <source>
        <dbReference type="ARBA" id="ARBA00035219"/>
    </source>
</evidence>
<evidence type="ECO:0000256" key="3">
    <source>
        <dbReference type="ARBA" id="ARBA00023274"/>
    </source>
</evidence>
<evidence type="ECO:0000313" key="6">
    <source>
        <dbReference type="EMBL" id="KAG7169943.1"/>
    </source>
</evidence>
<proteinExistence type="inferred from homology"/>
<dbReference type="GO" id="GO:0003735">
    <property type="term" value="F:structural constituent of ribosome"/>
    <property type="evidence" value="ECO:0007669"/>
    <property type="project" value="InterPro"/>
</dbReference>
<accession>A0A8J5MZP8</accession>
<dbReference type="InterPro" id="IPR001147">
    <property type="entry name" value="Ribosomal_eL21"/>
</dbReference>
<evidence type="ECO:0000313" key="7">
    <source>
        <dbReference type="Proteomes" id="UP000747542"/>
    </source>
</evidence>
<dbReference type="EMBL" id="JAHLQT010014926">
    <property type="protein sequence ID" value="KAG7169943.1"/>
    <property type="molecule type" value="Genomic_DNA"/>
</dbReference>
<keyword evidence="7" id="KW-1185">Reference proteome</keyword>
<dbReference type="OrthoDB" id="1539250at2759"/>
<organism evidence="6 7">
    <name type="scientific">Homarus americanus</name>
    <name type="common">American lobster</name>
    <dbReference type="NCBI Taxonomy" id="6706"/>
    <lineage>
        <taxon>Eukaryota</taxon>
        <taxon>Metazoa</taxon>
        <taxon>Ecdysozoa</taxon>
        <taxon>Arthropoda</taxon>
        <taxon>Crustacea</taxon>
        <taxon>Multicrustacea</taxon>
        <taxon>Malacostraca</taxon>
        <taxon>Eumalacostraca</taxon>
        <taxon>Eucarida</taxon>
        <taxon>Decapoda</taxon>
        <taxon>Pleocyemata</taxon>
        <taxon>Astacidea</taxon>
        <taxon>Nephropoidea</taxon>
        <taxon>Nephropidae</taxon>
        <taxon>Homarus</taxon>
    </lineage>
</organism>
<evidence type="ECO:0000256" key="2">
    <source>
        <dbReference type="ARBA" id="ARBA00022980"/>
    </source>
</evidence>
<dbReference type="Pfam" id="PF01157">
    <property type="entry name" value="Ribosomal_L21e"/>
    <property type="match status" value="1"/>
</dbReference>
<dbReference type="Proteomes" id="UP000747542">
    <property type="component" value="Unassembled WGS sequence"/>
</dbReference>
<evidence type="ECO:0000256" key="1">
    <source>
        <dbReference type="ARBA" id="ARBA00008427"/>
    </source>
</evidence>
<dbReference type="GO" id="GO:0006412">
    <property type="term" value="P:translation"/>
    <property type="evidence" value="ECO:0007669"/>
    <property type="project" value="InterPro"/>
</dbReference>
<name>A0A8J5MZP8_HOMAM</name>